<dbReference type="AlphaFoldDB" id="A0A9X6ZPL8"/>
<evidence type="ECO:0000313" key="1">
    <source>
        <dbReference type="EMBL" id="PFJ24636.1"/>
    </source>
</evidence>
<gene>
    <name evidence="1" type="ORF">COJ15_36480</name>
</gene>
<reference evidence="1 2" key="1">
    <citation type="submission" date="2017-09" db="EMBL/GenBank/DDBJ databases">
        <title>Large-scale bioinformatics analysis of Bacillus genomes uncovers conserved roles of natural products in bacterial physiology.</title>
        <authorList>
            <consortium name="Agbiome Team Llc"/>
            <person name="Bleich R.M."/>
            <person name="Grubbs K.J."/>
            <person name="Santa Maria K.C."/>
            <person name="Allen S.E."/>
            <person name="Farag S."/>
            <person name="Shank E.A."/>
            <person name="Bowers A."/>
        </authorList>
    </citation>
    <scope>NUCLEOTIDE SEQUENCE [LARGE SCALE GENOMIC DNA]</scope>
    <source>
        <strain evidence="1 2">AFS085496</strain>
    </source>
</reference>
<organism evidence="1 2">
    <name type="scientific">Bacillus thuringiensis</name>
    <dbReference type="NCBI Taxonomy" id="1428"/>
    <lineage>
        <taxon>Bacteria</taxon>
        <taxon>Bacillati</taxon>
        <taxon>Bacillota</taxon>
        <taxon>Bacilli</taxon>
        <taxon>Bacillales</taxon>
        <taxon>Bacillaceae</taxon>
        <taxon>Bacillus</taxon>
        <taxon>Bacillus cereus group</taxon>
    </lineage>
</organism>
<dbReference type="Proteomes" id="UP000224003">
    <property type="component" value="Unassembled WGS sequence"/>
</dbReference>
<name>A0A9X6ZPL8_BACTU</name>
<protein>
    <submittedName>
        <fullName evidence="1">Uncharacterized protein</fullName>
    </submittedName>
</protein>
<comment type="caution">
    <text evidence="1">The sequence shown here is derived from an EMBL/GenBank/DDBJ whole genome shotgun (WGS) entry which is preliminary data.</text>
</comment>
<dbReference type="RefSeq" id="WP_098517955.1">
    <property type="nucleotide sequence ID" value="NZ_NUVX01000130.1"/>
</dbReference>
<accession>A0A9X6ZPL8</accession>
<dbReference type="EMBL" id="NUVX01000130">
    <property type="protein sequence ID" value="PFJ24636.1"/>
    <property type="molecule type" value="Genomic_DNA"/>
</dbReference>
<proteinExistence type="predicted"/>
<sequence>MQELSIVKITMGEWKDSLGEIQSIRENHIKSCYVVFNNGEGDWFSSNELNLATQEEEVIFLRNEVSELHKLADELDAAYNCLEFDFKLLLKTIENPNEQTIRIAEKRGFGLNPRTKTKRIFPPIEVI</sequence>
<evidence type="ECO:0000313" key="2">
    <source>
        <dbReference type="Proteomes" id="UP000224003"/>
    </source>
</evidence>